<gene>
    <name evidence="2" type="ORF">E8E13_009687</name>
</gene>
<evidence type="ECO:0000313" key="2">
    <source>
        <dbReference type="EMBL" id="KAF3007717.1"/>
    </source>
</evidence>
<dbReference type="Proteomes" id="UP000801428">
    <property type="component" value="Unassembled WGS sequence"/>
</dbReference>
<accession>A0A9P4W9S2</accession>
<dbReference type="AlphaFoldDB" id="A0A9P4W9S2"/>
<comment type="caution">
    <text evidence="2">The sequence shown here is derived from an EMBL/GenBank/DDBJ whole genome shotgun (WGS) entry which is preliminary data.</text>
</comment>
<evidence type="ECO:0000313" key="3">
    <source>
        <dbReference type="Proteomes" id="UP000801428"/>
    </source>
</evidence>
<evidence type="ECO:0000256" key="1">
    <source>
        <dbReference type="SAM" id="MobiDB-lite"/>
    </source>
</evidence>
<proteinExistence type="predicted"/>
<name>A0A9P4W9S2_CURKU</name>
<dbReference type="OrthoDB" id="3780839at2759"/>
<organism evidence="2 3">
    <name type="scientific">Curvularia kusanoi</name>
    <name type="common">Cochliobolus kusanoi</name>
    <dbReference type="NCBI Taxonomy" id="90978"/>
    <lineage>
        <taxon>Eukaryota</taxon>
        <taxon>Fungi</taxon>
        <taxon>Dikarya</taxon>
        <taxon>Ascomycota</taxon>
        <taxon>Pezizomycotina</taxon>
        <taxon>Dothideomycetes</taxon>
        <taxon>Pleosporomycetidae</taxon>
        <taxon>Pleosporales</taxon>
        <taxon>Pleosporineae</taxon>
        <taxon>Pleosporaceae</taxon>
        <taxon>Curvularia</taxon>
    </lineage>
</organism>
<feature type="compositionally biased region" description="Polar residues" evidence="1">
    <location>
        <begin position="64"/>
        <end position="88"/>
    </location>
</feature>
<feature type="region of interest" description="Disordered" evidence="1">
    <location>
        <begin position="64"/>
        <end position="92"/>
    </location>
</feature>
<sequence length="388" mass="43970">MPVLWRSIARNAVVPGQLINRVSVAPTAIPKCRFAAGRYLASQRRDIQTSRCLLDEDKKANVGTGATPSVNYPSNGPSTEIQQSSIDSSRNEAHKDPILRHTRLGFCDDDVPHLLYITVPRTATTKDVQKLIARAELSNTELFLYYDLESGKTKDFFVLKIADKDTVNAAVSSLYRFTILGQRIKPQKWDVNKALIPLEQDLLSGWLPSPSAMLKDRIPRSPITEQPKLLQPLLSDQWVKFQKLPPVGPGKEVSLLEVMRAFYEKFYQYDVLGITPPREHATRKNGWYSKILFANPSEAREAREMHLKEPFLGRATHAAIFRGGSNIHKEIWKYRESLPAGLSDAEVATLLEEKYRDIYKVHPAEVQRRKDYPTPESAIELKIEPVKA</sequence>
<keyword evidence="3" id="KW-1185">Reference proteome</keyword>
<protein>
    <submittedName>
        <fullName evidence="2">Uncharacterized protein</fullName>
    </submittedName>
</protein>
<dbReference type="EMBL" id="SWKU01000004">
    <property type="protein sequence ID" value="KAF3007717.1"/>
    <property type="molecule type" value="Genomic_DNA"/>
</dbReference>
<reference evidence="2" key="1">
    <citation type="submission" date="2019-04" db="EMBL/GenBank/DDBJ databases">
        <title>Sequencing of skin fungus with MAO and IRED activity.</title>
        <authorList>
            <person name="Marsaioli A.J."/>
            <person name="Bonatto J.M.C."/>
            <person name="Reis Junior O."/>
        </authorList>
    </citation>
    <scope>NUCLEOTIDE SEQUENCE</scope>
    <source>
        <strain evidence="2">30M1</strain>
    </source>
</reference>